<gene>
    <name evidence="5" type="ORF">D2962_03475</name>
</gene>
<keyword evidence="6" id="KW-1185">Reference proteome</keyword>
<dbReference type="Proteomes" id="UP000280960">
    <property type="component" value="Chromosome"/>
</dbReference>
<dbReference type="InterPro" id="IPR036388">
    <property type="entry name" value="WH-like_DNA-bd_sf"/>
</dbReference>
<reference evidence="5 6" key="1">
    <citation type="submission" date="2018-10" db="EMBL/GenBank/DDBJ databases">
        <authorList>
            <person name="Zhang X."/>
        </authorList>
    </citation>
    <scope>NUCLEOTIDE SEQUENCE [LARGE SCALE GENOMIC DNA]</scope>
    <source>
        <strain evidence="5 6">SK-G1</strain>
    </source>
</reference>
<evidence type="ECO:0000259" key="4">
    <source>
        <dbReference type="PROSITE" id="PS50949"/>
    </source>
</evidence>
<dbReference type="InterPro" id="IPR036390">
    <property type="entry name" value="WH_DNA-bd_sf"/>
</dbReference>
<evidence type="ECO:0000313" key="6">
    <source>
        <dbReference type="Proteomes" id="UP000280960"/>
    </source>
</evidence>
<dbReference type="InterPro" id="IPR000524">
    <property type="entry name" value="Tscrpt_reg_HTH_GntR"/>
</dbReference>
<keyword evidence="1" id="KW-0805">Transcription regulation</keyword>
<dbReference type="KEGG" id="bacg:D2962_03475"/>
<name>A0A3G2R2T1_9FIRM</name>
<dbReference type="InterPro" id="IPR050679">
    <property type="entry name" value="Bact_HTH_transcr_reg"/>
</dbReference>
<keyword evidence="2" id="KW-0238">DNA-binding</keyword>
<dbReference type="Pfam" id="PF07702">
    <property type="entry name" value="UTRA"/>
    <property type="match status" value="1"/>
</dbReference>
<dbReference type="PANTHER" id="PTHR44846">
    <property type="entry name" value="MANNOSYL-D-GLYCERATE TRANSPORT/METABOLISM SYSTEM REPRESSOR MNGR-RELATED"/>
    <property type="match status" value="1"/>
</dbReference>
<accession>A0A3G2R2T1</accession>
<dbReference type="PANTHER" id="PTHR44846:SF1">
    <property type="entry name" value="MANNOSYL-D-GLYCERATE TRANSPORT_METABOLISM SYSTEM REPRESSOR MNGR-RELATED"/>
    <property type="match status" value="1"/>
</dbReference>
<proteinExistence type="predicted"/>
<protein>
    <submittedName>
        <fullName evidence="5">UTRA domain-containing protein</fullName>
    </submittedName>
</protein>
<dbReference type="CDD" id="cd07377">
    <property type="entry name" value="WHTH_GntR"/>
    <property type="match status" value="1"/>
</dbReference>
<keyword evidence="3" id="KW-0804">Transcription</keyword>
<dbReference type="GO" id="GO:0045892">
    <property type="term" value="P:negative regulation of DNA-templated transcription"/>
    <property type="evidence" value="ECO:0007669"/>
    <property type="project" value="TreeGrafter"/>
</dbReference>
<dbReference type="SMART" id="SM00345">
    <property type="entry name" value="HTH_GNTR"/>
    <property type="match status" value="1"/>
</dbReference>
<dbReference type="Gene3D" id="1.10.10.10">
    <property type="entry name" value="Winged helix-like DNA-binding domain superfamily/Winged helix DNA-binding domain"/>
    <property type="match status" value="1"/>
</dbReference>
<dbReference type="InterPro" id="IPR011663">
    <property type="entry name" value="UTRA"/>
</dbReference>
<sequence>MNLEAAKLNKDIPVPLYYQLKEILLSYIHKNQLNAGDPIPTEIELCQIFNISRPTVRQAINELVREGYLKKIKGKGTFITEPKINQEYTHRIISFNDEMIQKGLVPKTKVLKQRYIASDEQVAKKLNLTVGEEVFHLKRLRYTNDEPIVFLDSYVPLKLCPGIIEIDFVNNSLYATFEQKYGIIVKRAVRSIEVDLAGEYEAKLLHIKEGAPIHYFETVAYNQDNVAVEYTISRYRGDKSKFIVELVNA</sequence>
<organism evidence="5 6">
    <name type="scientific">Biomaibacter acetigenes</name>
    <dbReference type="NCBI Taxonomy" id="2316383"/>
    <lineage>
        <taxon>Bacteria</taxon>
        <taxon>Bacillati</taxon>
        <taxon>Bacillota</taxon>
        <taxon>Clostridia</taxon>
        <taxon>Thermosediminibacterales</taxon>
        <taxon>Tepidanaerobacteraceae</taxon>
        <taxon>Biomaibacter</taxon>
    </lineage>
</organism>
<evidence type="ECO:0000313" key="5">
    <source>
        <dbReference type="EMBL" id="AYO29794.1"/>
    </source>
</evidence>
<evidence type="ECO:0000256" key="3">
    <source>
        <dbReference type="ARBA" id="ARBA00023163"/>
    </source>
</evidence>
<dbReference type="SUPFAM" id="SSF64288">
    <property type="entry name" value="Chorismate lyase-like"/>
    <property type="match status" value="1"/>
</dbReference>
<dbReference type="SMART" id="SM00866">
    <property type="entry name" value="UTRA"/>
    <property type="match status" value="1"/>
</dbReference>
<dbReference type="GO" id="GO:0003700">
    <property type="term" value="F:DNA-binding transcription factor activity"/>
    <property type="evidence" value="ECO:0007669"/>
    <property type="project" value="InterPro"/>
</dbReference>
<dbReference type="EMBL" id="CP033169">
    <property type="protein sequence ID" value="AYO29794.1"/>
    <property type="molecule type" value="Genomic_DNA"/>
</dbReference>
<dbReference type="PROSITE" id="PS50949">
    <property type="entry name" value="HTH_GNTR"/>
    <property type="match status" value="1"/>
</dbReference>
<dbReference type="Gene3D" id="3.40.1410.10">
    <property type="entry name" value="Chorismate lyase-like"/>
    <property type="match status" value="1"/>
</dbReference>
<dbReference type="InterPro" id="IPR028978">
    <property type="entry name" value="Chorismate_lyase_/UTRA_dom_sf"/>
</dbReference>
<evidence type="ECO:0000256" key="1">
    <source>
        <dbReference type="ARBA" id="ARBA00023015"/>
    </source>
</evidence>
<dbReference type="AlphaFoldDB" id="A0A3G2R2T1"/>
<dbReference type="PRINTS" id="PR00035">
    <property type="entry name" value="HTHGNTR"/>
</dbReference>
<dbReference type="SUPFAM" id="SSF46785">
    <property type="entry name" value="Winged helix' DNA-binding domain"/>
    <property type="match status" value="1"/>
</dbReference>
<dbReference type="GO" id="GO:0003677">
    <property type="term" value="F:DNA binding"/>
    <property type="evidence" value="ECO:0007669"/>
    <property type="project" value="UniProtKB-KW"/>
</dbReference>
<feature type="domain" description="HTH gntR-type" evidence="4">
    <location>
        <begin position="14"/>
        <end position="82"/>
    </location>
</feature>
<evidence type="ECO:0000256" key="2">
    <source>
        <dbReference type="ARBA" id="ARBA00023125"/>
    </source>
</evidence>
<dbReference type="RefSeq" id="WP_120765422.1">
    <property type="nucleotide sequence ID" value="NZ_CP033169.1"/>
</dbReference>
<dbReference type="Pfam" id="PF00392">
    <property type="entry name" value="GntR"/>
    <property type="match status" value="1"/>
</dbReference>